<dbReference type="RefSeq" id="WP_016192991.1">
    <property type="nucleotide sequence ID" value="NZ_CP013970.1"/>
</dbReference>
<evidence type="ECO:0000313" key="2">
    <source>
        <dbReference type="EMBL" id="KKF34274.1"/>
    </source>
</evidence>
<dbReference type="Proteomes" id="UP000033924">
    <property type="component" value="Unassembled WGS sequence"/>
</dbReference>
<evidence type="ECO:0000313" key="1">
    <source>
        <dbReference type="EMBL" id="AXF75027.1"/>
    </source>
</evidence>
<dbReference type="AlphaFoldDB" id="A0A0M2K5N6"/>
<evidence type="ECO:0000313" key="4">
    <source>
        <dbReference type="Proteomes" id="UP000264980"/>
    </source>
</evidence>
<dbReference type="EMBL" id="JXNU01000005">
    <property type="protein sequence ID" value="KKF34274.1"/>
    <property type="molecule type" value="Genomic_DNA"/>
</dbReference>
<gene>
    <name evidence="1" type="ORF">AV903_01100</name>
    <name evidence="2" type="ORF">SY86_25175</name>
</gene>
<name>A0A0M2K5N6_9GAMM</name>
<organism evidence="2 3">
    <name type="scientific">Erwinia tracheiphila</name>
    <dbReference type="NCBI Taxonomy" id="65700"/>
    <lineage>
        <taxon>Bacteria</taxon>
        <taxon>Pseudomonadati</taxon>
        <taxon>Pseudomonadota</taxon>
        <taxon>Gammaproteobacteria</taxon>
        <taxon>Enterobacterales</taxon>
        <taxon>Erwiniaceae</taxon>
        <taxon>Erwinia</taxon>
    </lineage>
</organism>
<evidence type="ECO:0000313" key="3">
    <source>
        <dbReference type="Proteomes" id="UP000033924"/>
    </source>
</evidence>
<dbReference type="EMBL" id="CP013970">
    <property type="protein sequence ID" value="AXF75027.1"/>
    <property type="molecule type" value="Genomic_DNA"/>
</dbReference>
<reference evidence="2 3" key="1">
    <citation type="submission" date="2015-01" db="EMBL/GenBank/DDBJ databases">
        <title>Erwinia tracheiphila.</title>
        <authorList>
            <person name="Shapiro L.R."/>
        </authorList>
    </citation>
    <scope>NUCLEOTIDE SEQUENCE [LARGE SCALE GENOMIC DNA]</scope>
    <source>
        <strain evidence="2 3">BuffGH</strain>
    </source>
</reference>
<dbReference type="Proteomes" id="UP000264980">
    <property type="component" value="Chromosome"/>
</dbReference>
<proteinExistence type="predicted"/>
<accession>A0A0M2K5N6</accession>
<protein>
    <submittedName>
        <fullName evidence="2">Uncharacterized protein</fullName>
    </submittedName>
</protein>
<reference evidence="1 4" key="2">
    <citation type="submission" date="2016-01" db="EMBL/GenBank/DDBJ databases">
        <authorList>
            <person name="Oliw E.H."/>
        </authorList>
    </citation>
    <scope>NUCLEOTIDE SEQUENCE [LARGE SCALE GENOMIC DNA]</scope>
    <source>
        <strain evidence="1 4">MDcuke</strain>
    </source>
</reference>
<keyword evidence="3" id="KW-1185">Reference proteome</keyword>
<dbReference type="PATRIC" id="fig|65700.7.peg.6216"/>
<sequence length="95" mass="9954">MKVNIQIVTTALWLTFSTGAAVAVIFAGGQRTAAGLQGTGRRPGEHSTNGLQFPPEVVKSLGAAWTSGWSLMTKATAVNVRAGHLLTETNPCVYL</sequence>